<feature type="transmembrane region" description="Helical" evidence="1">
    <location>
        <begin position="112"/>
        <end position="137"/>
    </location>
</feature>
<evidence type="ECO:0000313" key="4">
    <source>
        <dbReference type="Proteomes" id="UP000474296"/>
    </source>
</evidence>
<feature type="transmembrane region" description="Helical" evidence="1">
    <location>
        <begin position="12"/>
        <end position="31"/>
    </location>
</feature>
<accession>A0A6M0CP83</accession>
<organism evidence="3 4">
    <name type="scientific">Spongiivirga citrea</name>
    <dbReference type="NCBI Taxonomy" id="1481457"/>
    <lineage>
        <taxon>Bacteria</taxon>
        <taxon>Pseudomonadati</taxon>
        <taxon>Bacteroidota</taxon>
        <taxon>Flavobacteriia</taxon>
        <taxon>Flavobacteriales</taxon>
        <taxon>Flavobacteriaceae</taxon>
        <taxon>Spongiivirga</taxon>
    </lineage>
</organism>
<dbReference type="Pfam" id="PF04397">
    <property type="entry name" value="LytTR"/>
    <property type="match status" value="1"/>
</dbReference>
<evidence type="ECO:0000259" key="2">
    <source>
        <dbReference type="SMART" id="SM00850"/>
    </source>
</evidence>
<keyword evidence="1" id="KW-0472">Membrane</keyword>
<keyword evidence="4" id="KW-1185">Reference proteome</keyword>
<dbReference type="RefSeq" id="WP_164032355.1">
    <property type="nucleotide sequence ID" value="NZ_JAABOQ010000004.1"/>
</dbReference>
<feature type="transmembrane region" description="Helical" evidence="1">
    <location>
        <begin position="82"/>
        <end position="100"/>
    </location>
</feature>
<dbReference type="SMART" id="SM00850">
    <property type="entry name" value="LytTR"/>
    <property type="match status" value="1"/>
</dbReference>
<keyword evidence="1" id="KW-1133">Transmembrane helix</keyword>
<evidence type="ECO:0000313" key="3">
    <source>
        <dbReference type="EMBL" id="NER17679.1"/>
    </source>
</evidence>
<proteinExistence type="predicted"/>
<protein>
    <recommendedName>
        <fullName evidence="2">HTH LytTR-type domain-containing protein</fullName>
    </recommendedName>
</protein>
<feature type="domain" description="HTH LytTR-type" evidence="2">
    <location>
        <begin position="157"/>
        <end position="250"/>
    </location>
</feature>
<comment type="caution">
    <text evidence="3">The sequence shown here is derived from an EMBL/GenBank/DDBJ whole genome shotgun (WGS) entry which is preliminary data.</text>
</comment>
<keyword evidence="1" id="KW-0812">Transmembrane</keyword>
<dbReference type="Proteomes" id="UP000474296">
    <property type="component" value="Unassembled WGS sequence"/>
</dbReference>
<reference evidence="3 4" key="1">
    <citation type="submission" date="2020-01" db="EMBL/GenBank/DDBJ databases">
        <title>Spongiivirga citrea KCTC 32990T.</title>
        <authorList>
            <person name="Wang G."/>
        </authorList>
    </citation>
    <scope>NUCLEOTIDE SEQUENCE [LARGE SCALE GENOMIC DNA]</scope>
    <source>
        <strain evidence="3 4">KCTC 32990</strain>
    </source>
</reference>
<evidence type="ECO:0000256" key="1">
    <source>
        <dbReference type="SAM" id="Phobius"/>
    </source>
</evidence>
<dbReference type="InterPro" id="IPR007492">
    <property type="entry name" value="LytTR_DNA-bd_dom"/>
</dbReference>
<name>A0A6M0CP83_9FLAO</name>
<sequence length="250" mass="29107">MKHIQLNTSYKDQSMVGLGLGIWLTVFLIFISPFDVSDLTFEAKLILLPPYGVLVFGAYMLCVFFQNKLYWRLGFWNIKLELLFFVLLYLTTLLFCFPYYKSNLVNGTYTLWEYVIGIYVPILALISVFVIVGRMYINRLQSKKDSDKILLKGDNKSDILKVEPEKIVCISSTQNYVEVYYLLNDSLKKTLLRGTLKSITSELDELKQVHRSHFVNPSHFVKWIDGNTIQVNDLKIAVSKKYKEELRNII</sequence>
<feature type="transmembrane region" description="Helical" evidence="1">
    <location>
        <begin position="51"/>
        <end position="70"/>
    </location>
</feature>
<gene>
    <name evidence="3" type="ORF">GWK10_10685</name>
</gene>
<dbReference type="AlphaFoldDB" id="A0A6M0CP83"/>
<dbReference type="Gene3D" id="2.40.50.1020">
    <property type="entry name" value="LytTr DNA-binding domain"/>
    <property type="match status" value="1"/>
</dbReference>
<dbReference type="GO" id="GO:0003677">
    <property type="term" value="F:DNA binding"/>
    <property type="evidence" value="ECO:0007669"/>
    <property type="project" value="InterPro"/>
</dbReference>
<dbReference type="EMBL" id="JAABOQ010000004">
    <property type="protein sequence ID" value="NER17679.1"/>
    <property type="molecule type" value="Genomic_DNA"/>
</dbReference>